<sequence>MMLSPFTFTIRSPGRNQEKSVTHLLFERTNSAPSGSEEHNRTRIWSPVNRMIDQGNPLRSRFLFQYKRTHLSFFRSKQNNQHVVYLKDPMSASVPEDGRRLTRREPVQRLDASRRVKQTPNEGNLLSYLSSSFRQKEIRSMCMFIRVPCVSIRSADMRSVLQGQQLKAAAAERNLPHSRCAADVSRIPRGRDRRAGCSEECRGPAKAQRHSSDCRSEEEHGPEGFKRHHLCG</sequence>
<dbReference type="EMBL" id="VEVO01000017">
    <property type="protein sequence ID" value="KAF0028460.1"/>
    <property type="molecule type" value="Genomic_DNA"/>
</dbReference>
<protein>
    <submittedName>
        <fullName evidence="2">Uncharacterized protein</fullName>
    </submittedName>
</protein>
<feature type="region of interest" description="Disordered" evidence="1">
    <location>
        <begin position="193"/>
        <end position="232"/>
    </location>
</feature>
<name>A0A6A4S9Z0_SCOMX</name>
<dbReference type="Proteomes" id="UP000438429">
    <property type="component" value="Unassembled WGS sequence"/>
</dbReference>
<evidence type="ECO:0000313" key="3">
    <source>
        <dbReference type="Proteomes" id="UP000438429"/>
    </source>
</evidence>
<feature type="compositionally biased region" description="Basic and acidic residues" evidence="1">
    <location>
        <begin position="210"/>
        <end position="225"/>
    </location>
</feature>
<reference evidence="2 3" key="1">
    <citation type="submission" date="2019-06" db="EMBL/GenBank/DDBJ databases">
        <title>Draft genomes of female and male turbot (Scophthalmus maximus).</title>
        <authorList>
            <person name="Xu H."/>
            <person name="Xu X.-W."/>
            <person name="Shao C."/>
            <person name="Chen S."/>
        </authorList>
    </citation>
    <scope>NUCLEOTIDE SEQUENCE [LARGE SCALE GENOMIC DNA]</scope>
    <source>
        <strain evidence="2">Ysfricsl-2016a</strain>
        <tissue evidence="2">Blood</tissue>
    </source>
</reference>
<proteinExistence type="predicted"/>
<dbReference type="AlphaFoldDB" id="A0A6A4S9Z0"/>
<gene>
    <name evidence="2" type="ORF">F2P81_019547</name>
</gene>
<evidence type="ECO:0000256" key="1">
    <source>
        <dbReference type="SAM" id="MobiDB-lite"/>
    </source>
</evidence>
<feature type="compositionally biased region" description="Basic and acidic residues" evidence="1">
    <location>
        <begin position="193"/>
        <end position="203"/>
    </location>
</feature>
<organism evidence="2 3">
    <name type="scientific">Scophthalmus maximus</name>
    <name type="common">Turbot</name>
    <name type="synonym">Psetta maxima</name>
    <dbReference type="NCBI Taxonomy" id="52904"/>
    <lineage>
        <taxon>Eukaryota</taxon>
        <taxon>Metazoa</taxon>
        <taxon>Chordata</taxon>
        <taxon>Craniata</taxon>
        <taxon>Vertebrata</taxon>
        <taxon>Euteleostomi</taxon>
        <taxon>Actinopterygii</taxon>
        <taxon>Neopterygii</taxon>
        <taxon>Teleostei</taxon>
        <taxon>Neoteleostei</taxon>
        <taxon>Acanthomorphata</taxon>
        <taxon>Carangaria</taxon>
        <taxon>Pleuronectiformes</taxon>
        <taxon>Pleuronectoidei</taxon>
        <taxon>Scophthalmidae</taxon>
        <taxon>Scophthalmus</taxon>
    </lineage>
</organism>
<comment type="caution">
    <text evidence="2">The sequence shown here is derived from an EMBL/GenBank/DDBJ whole genome shotgun (WGS) entry which is preliminary data.</text>
</comment>
<evidence type="ECO:0000313" key="2">
    <source>
        <dbReference type="EMBL" id="KAF0028460.1"/>
    </source>
</evidence>
<accession>A0A6A4S9Z0</accession>